<feature type="domain" description="Brix" evidence="9">
    <location>
        <begin position="47"/>
        <end position="236"/>
    </location>
</feature>
<reference evidence="10" key="2">
    <citation type="journal article" date="2017" name="Front. Cell. Infect. Microbiol.">
        <title>Analysis of the Salivary Gland Transcriptome of Unfed and Partially Fed Amblyomma sculptum Ticks and Descriptive Proteome of the Saliva.</title>
        <authorList>
            <person name="Esteves E."/>
            <person name="Maruyama S.R."/>
            <person name="Kawahara R."/>
            <person name="Fujita A."/>
            <person name="Martins L.A."/>
            <person name="Righi A.A."/>
            <person name="Costa F.B."/>
            <person name="Palmisano G."/>
            <person name="Labruna M.B."/>
            <person name="Sa-Nunes A."/>
            <person name="Ribeiro J.M.C."/>
            <person name="Fogaca A.C."/>
        </authorList>
    </citation>
    <scope>NUCLEOTIDE SEQUENCE</scope>
</reference>
<keyword evidence="5" id="KW-0690">Ribosome biogenesis</keyword>
<dbReference type="GO" id="GO:0005730">
    <property type="term" value="C:nucleolus"/>
    <property type="evidence" value="ECO:0007669"/>
    <property type="project" value="UniProtKB-SubCell"/>
</dbReference>
<feature type="compositionally biased region" description="Basic residues" evidence="8">
    <location>
        <begin position="1"/>
        <end position="10"/>
    </location>
</feature>
<dbReference type="InterPro" id="IPR026532">
    <property type="entry name" value="BRX1"/>
</dbReference>
<protein>
    <recommendedName>
        <fullName evidence="4">Ribosome biogenesis protein BRX1 homolog</fullName>
    </recommendedName>
    <alternativeName>
        <fullName evidence="7">Brix domain-containing protein 2 homolog</fullName>
    </alternativeName>
</protein>
<dbReference type="EMBL" id="GFAA01003511">
    <property type="protein sequence ID" value="JAT99923.1"/>
    <property type="molecule type" value="mRNA"/>
</dbReference>
<comment type="function">
    <text evidence="1">Required for biogenesis of the 60S ribosomal subunit.</text>
</comment>
<name>A0A1E1XL43_AMBSC</name>
<feature type="region of interest" description="Disordered" evidence="8">
    <location>
        <begin position="1"/>
        <end position="38"/>
    </location>
</feature>
<dbReference type="AlphaFoldDB" id="A0A1E1XL43"/>
<feature type="compositionally biased region" description="Basic and acidic residues" evidence="8">
    <location>
        <begin position="298"/>
        <end position="312"/>
    </location>
</feature>
<evidence type="ECO:0000256" key="8">
    <source>
        <dbReference type="SAM" id="MobiDB-lite"/>
    </source>
</evidence>
<dbReference type="GO" id="GO:0019843">
    <property type="term" value="F:rRNA binding"/>
    <property type="evidence" value="ECO:0007669"/>
    <property type="project" value="InterPro"/>
</dbReference>
<dbReference type="GO" id="GO:0000027">
    <property type="term" value="P:ribosomal large subunit assembly"/>
    <property type="evidence" value="ECO:0007669"/>
    <property type="project" value="TreeGrafter"/>
</dbReference>
<comment type="subcellular location">
    <subcellularLocation>
        <location evidence="2">Nucleus</location>
        <location evidence="2">Nucleolus</location>
    </subcellularLocation>
</comment>
<evidence type="ECO:0000256" key="7">
    <source>
        <dbReference type="ARBA" id="ARBA00080845"/>
    </source>
</evidence>
<evidence type="ECO:0000259" key="9">
    <source>
        <dbReference type="PROSITE" id="PS50833"/>
    </source>
</evidence>
<organism evidence="10">
    <name type="scientific">Amblyomma sculptum</name>
    <name type="common">Tick</name>
    <dbReference type="NCBI Taxonomy" id="1581419"/>
    <lineage>
        <taxon>Eukaryota</taxon>
        <taxon>Metazoa</taxon>
        <taxon>Ecdysozoa</taxon>
        <taxon>Arthropoda</taxon>
        <taxon>Chelicerata</taxon>
        <taxon>Arachnida</taxon>
        <taxon>Acari</taxon>
        <taxon>Parasitiformes</taxon>
        <taxon>Ixodida</taxon>
        <taxon>Ixodoidea</taxon>
        <taxon>Ixodidae</taxon>
        <taxon>Amblyomminae</taxon>
        <taxon>Amblyomma</taxon>
    </lineage>
</organism>
<dbReference type="PANTHER" id="PTHR13634">
    <property type="entry name" value="RIBOSOME BIOGENESIS PROTEIN BRIX"/>
    <property type="match status" value="1"/>
</dbReference>
<keyword evidence="6" id="KW-0539">Nucleus</keyword>
<evidence type="ECO:0000256" key="3">
    <source>
        <dbReference type="ARBA" id="ARBA00006369"/>
    </source>
</evidence>
<evidence type="ECO:0000256" key="2">
    <source>
        <dbReference type="ARBA" id="ARBA00004604"/>
    </source>
</evidence>
<dbReference type="PANTHER" id="PTHR13634:SF0">
    <property type="entry name" value="RIBOSOME BIOGENESIS PROTEIN BRX1 HOMOLOG"/>
    <property type="match status" value="1"/>
</dbReference>
<evidence type="ECO:0000313" key="10">
    <source>
        <dbReference type="EMBL" id="JAT99923.1"/>
    </source>
</evidence>
<proteinExistence type="evidence at transcript level"/>
<evidence type="ECO:0000256" key="1">
    <source>
        <dbReference type="ARBA" id="ARBA00003439"/>
    </source>
</evidence>
<feature type="region of interest" description="Disordered" evidence="8">
    <location>
        <begin position="271"/>
        <end position="312"/>
    </location>
</feature>
<dbReference type="SUPFAM" id="SSF52954">
    <property type="entry name" value="Class II aaRS ABD-related"/>
    <property type="match status" value="1"/>
</dbReference>
<dbReference type="SMART" id="SM00879">
    <property type="entry name" value="Brix"/>
    <property type="match status" value="1"/>
</dbReference>
<dbReference type="PROSITE" id="PS50833">
    <property type="entry name" value="BRIX"/>
    <property type="match status" value="1"/>
</dbReference>
<feature type="non-terminal residue" evidence="10">
    <location>
        <position position="1"/>
    </location>
</feature>
<evidence type="ECO:0000256" key="4">
    <source>
        <dbReference type="ARBA" id="ARBA00020522"/>
    </source>
</evidence>
<evidence type="ECO:0000256" key="5">
    <source>
        <dbReference type="ARBA" id="ARBA00022517"/>
    </source>
</evidence>
<sequence>LKMAKRRKRSRAADDAEEPAETQERLPPVTRKSDDPPEKKFKWINKQRVMIFASRGITFRDRHLMLNLRTLLPHSKPESKMEKKDPLVVINEICEMKNCNKCLYFENKKRKDLYLWMSNIPNGPSVKFLIENVHTMEELKMTGNCLKGSRPLLSFDKAFNETPFSRLMKELLSQVFGTPRYHPKSQPFVDHVFTFSLLDHRIWFRNYQIVEESGALVEIGPRFVLNPIKVFEGSFGGAVIYSNPNYVTPSAHRRSLKAAAAGKYKERKEAKANLKHRIAEGPAPSNPLDDIFQTVPPEKAKGRDKLLFRRKK</sequence>
<dbReference type="Pfam" id="PF04427">
    <property type="entry name" value="Brix"/>
    <property type="match status" value="1"/>
</dbReference>
<dbReference type="GO" id="GO:0006364">
    <property type="term" value="P:rRNA processing"/>
    <property type="evidence" value="ECO:0007669"/>
    <property type="project" value="InterPro"/>
</dbReference>
<accession>A0A1E1XL43</accession>
<comment type="similarity">
    <text evidence="3">Belongs to the BRX1 family.</text>
</comment>
<reference evidence="10" key="1">
    <citation type="submission" date="2016-09" db="EMBL/GenBank/DDBJ databases">
        <authorList>
            <person name="Capua I."/>
            <person name="De Benedictis P."/>
            <person name="Joannis T."/>
            <person name="Lombin L.H."/>
            <person name="Cattoli G."/>
        </authorList>
    </citation>
    <scope>NUCLEOTIDE SEQUENCE</scope>
</reference>
<dbReference type="FunFam" id="3.40.50.10480:FF:000003">
    <property type="entry name" value="Ribosome biogenesis protein BRX1"/>
    <property type="match status" value="1"/>
</dbReference>
<evidence type="ECO:0000256" key="6">
    <source>
        <dbReference type="ARBA" id="ARBA00023242"/>
    </source>
</evidence>
<dbReference type="InterPro" id="IPR007109">
    <property type="entry name" value="Brix"/>
</dbReference>